<proteinExistence type="predicted"/>
<feature type="chain" id="PRO_5042863351" description="Accessory gland protein" evidence="1">
    <location>
        <begin position="22"/>
        <end position="199"/>
    </location>
</feature>
<feature type="signal peptide" evidence="1">
    <location>
        <begin position="1"/>
        <end position="21"/>
    </location>
</feature>
<dbReference type="PANTHER" id="PTHR10612">
    <property type="entry name" value="APOLIPOPROTEIN D"/>
    <property type="match status" value="1"/>
</dbReference>
<evidence type="ECO:0008006" key="4">
    <source>
        <dbReference type="Google" id="ProtNLM"/>
    </source>
</evidence>
<evidence type="ECO:0000313" key="3">
    <source>
        <dbReference type="Proteomes" id="UP001378592"/>
    </source>
</evidence>
<accession>A0AAN9VFV1</accession>
<dbReference type="GO" id="GO:0005737">
    <property type="term" value="C:cytoplasm"/>
    <property type="evidence" value="ECO:0007669"/>
    <property type="project" value="TreeGrafter"/>
</dbReference>
<dbReference type="Gene3D" id="2.40.128.20">
    <property type="match status" value="1"/>
</dbReference>
<comment type="caution">
    <text evidence="2">The sequence shown here is derived from an EMBL/GenBank/DDBJ whole genome shotgun (WGS) entry which is preliminary data.</text>
</comment>
<keyword evidence="3" id="KW-1185">Reference proteome</keyword>
<sequence>MSPRCALLMLVIGAVCVLARGASKNKCPWVMGKYPFDETKMSGEWYIIAGTPLLGPAISKCPKLTFSAKKTNNDLLLNLRLNATNPKDGSEFTYESNSQAFKPEKAAMSQGVWRRVGTEQWTQVYKQVFAQTDYDNYAVFLACRSLYNDATSSFGRHFAAQVWSRRPTLSEETLGVLKNLLTGYDVDPADIQMADQSCY</sequence>
<dbReference type="AlphaFoldDB" id="A0AAN9VFV1"/>
<dbReference type="PANTHER" id="PTHR10612:SF34">
    <property type="entry name" value="APOLIPOPROTEIN D"/>
    <property type="match status" value="1"/>
</dbReference>
<dbReference type="GO" id="GO:0000302">
    <property type="term" value="P:response to reactive oxygen species"/>
    <property type="evidence" value="ECO:0007669"/>
    <property type="project" value="TreeGrafter"/>
</dbReference>
<keyword evidence="1" id="KW-0732">Signal</keyword>
<dbReference type="SUPFAM" id="SSF50814">
    <property type="entry name" value="Lipocalins"/>
    <property type="match status" value="1"/>
</dbReference>
<organism evidence="2 3">
    <name type="scientific">Gryllus longicercus</name>
    <dbReference type="NCBI Taxonomy" id="2509291"/>
    <lineage>
        <taxon>Eukaryota</taxon>
        <taxon>Metazoa</taxon>
        <taxon>Ecdysozoa</taxon>
        <taxon>Arthropoda</taxon>
        <taxon>Hexapoda</taxon>
        <taxon>Insecta</taxon>
        <taxon>Pterygota</taxon>
        <taxon>Neoptera</taxon>
        <taxon>Polyneoptera</taxon>
        <taxon>Orthoptera</taxon>
        <taxon>Ensifera</taxon>
        <taxon>Gryllidea</taxon>
        <taxon>Grylloidea</taxon>
        <taxon>Gryllidae</taxon>
        <taxon>Gryllinae</taxon>
        <taxon>Gryllus</taxon>
    </lineage>
</organism>
<dbReference type="EMBL" id="JAZDUA010000336">
    <property type="protein sequence ID" value="KAK7794354.1"/>
    <property type="molecule type" value="Genomic_DNA"/>
</dbReference>
<dbReference type="InterPro" id="IPR012674">
    <property type="entry name" value="Calycin"/>
</dbReference>
<gene>
    <name evidence="2" type="ORF">R5R35_007238</name>
</gene>
<dbReference type="Proteomes" id="UP001378592">
    <property type="component" value="Unassembled WGS sequence"/>
</dbReference>
<evidence type="ECO:0000256" key="1">
    <source>
        <dbReference type="SAM" id="SignalP"/>
    </source>
</evidence>
<dbReference type="GO" id="GO:0006629">
    <property type="term" value="P:lipid metabolic process"/>
    <property type="evidence" value="ECO:0007669"/>
    <property type="project" value="TreeGrafter"/>
</dbReference>
<evidence type="ECO:0000313" key="2">
    <source>
        <dbReference type="EMBL" id="KAK7794354.1"/>
    </source>
</evidence>
<name>A0AAN9VFV1_9ORTH</name>
<protein>
    <recommendedName>
        <fullName evidence="4">Accessory gland protein</fullName>
    </recommendedName>
</protein>
<reference evidence="2 3" key="1">
    <citation type="submission" date="2024-03" db="EMBL/GenBank/DDBJ databases">
        <title>The genome assembly and annotation of the cricket Gryllus longicercus Weissman &amp; Gray.</title>
        <authorList>
            <person name="Szrajer S."/>
            <person name="Gray D."/>
            <person name="Ylla G."/>
        </authorList>
    </citation>
    <scope>NUCLEOTIDE SEQUENCE [LARGE SCALE GENOMIC DNA]</scope>
    <source>
        <strain evidence="2">DAG 2021-001</strain>
        <tissue evidence="2">Whole body minus gut</tissue>
    </source>
</reference>